<evidence type="ECO:0000256" key="2">
    <source>
        <dbReference type="SAM" id="Phobius"/>
    </source>
</evidence>
<dbReference type="Proteomes" id="UP000281553">
    <property type="component" value="Unassembled WGS sequence"/>
</dbReference>
<name>A0A3P7LWA2_DIBLA</name>
<dbReference type="GO" id="GO:0007166">
    <property type="term" value="P:cell surface receptor signaling pathway"/>
    <property type="evidence" value="ECO:0007669"/>
    <property type="project" value="InterPro"/>
</dbReference>
<dbReference type="InterPro" id="IPR000539">
    <property type="entry name" value="Frizzled/Smoothened_7TM"/>
</dbReference>
<accession>A0A3P7LWA2</accession>
<evidence type="ECO:0000313" key="5">
    <source>
        <dbReference type="Proteomes" id="UP000281553"/>
    </source>
</evidence>
<dbReference type="AlphaFoldDB" id="A0A3P7LWA2"/>
<keyword evidence="5" id="KW-1185">Reference proteome</keyword>
<feature type="transmembrane region" description="Helical" evidence="2">
    <location>
        <begin position="135"/>
        <end position="158"/>
    </location>
</feature>
<feature type="non-terminal residue" evidence="4">
    <location>
        <position position="254"/>
    </location>
</feature>
<evidence type="ECO:0000313" key="4">
    <source>
        <dbReference type="EMBL" id="VDN14378.1"/>
    </source>
</evidence>
<sequence>MDADSNSQGVSKRHTGCWWHQESDASSPFIRHPLICRLLWLHPDLSTRHGPEQTMLDTSGTAEGDLARDGYQRLTESSRRRHIREFNSTPMEKQLTCVHIVVVTVPIVFVFISLTGSKIDGEPLSGLCFVGITSLWAHCALVVFPLGMCLFLKMFYLCRAMIFMSQLRVKFAESFFLVDREMAHRLVMSIRAYVIYILALLGLLLFFVGIHSYVYVQQPHWLESQRNFFFCQLRHRLMGLDVFAASVACHSPSS</sequence>
<organism evidence="4 5">
    <name type="scientific">Dibothriocephalus latus</name>
    <name type="common">Fish tapeworm</name>
    <name type="synonym">Diphyllobothrium latum</name>
    <dbReference type="NCBI Taxonomy" id="60516"/>
    <lineage>
        <taxon>Eukaryota</taxon>
        <taxon>Metazoa</taxon>
        <taxon>Spiralia</taxon>
        <taxon>Lophotrochozoa</taxon>
        <taxon>Platyhelminthes</taxon>
        <taxon>Cestoda</taxon>
        <taxon>Eucestoda</taxon>
        <taxon>Diphyllobothriidea</taxon>
        <taxon>Diphyllobothriidae</taxon>
        <taxon>Dibothriocephalus</taxon>
    </lineage>
</organism>
<dbReference type="Gene3D" id="1.20.1070.10">
    <property type="entry name" value="Rhodopsin 7-helix transmembrane proteins"/>
    <property type="match status" value="1"/>
</dbReference>
<keyword evidence="2" id="KW-0812">Transmembrane</keyword>
<gene>
    <name evidence="4" type="ORF">DILT_LOCUS10209</name>
</gene>
<dbReference type="OrthoDB" id="10064659at2759"/>
<dbReference type="Pfam" id="PF01534">
    <property type="entry name" value="Frizzled"/>
    <property type="match status" value="1"/>
</dbReference>
<feature type="transmembrane region" description="Helical" evidence="2">
    <location>
        <begin position="95"/>
        <end position="115"/>
    </location>
</feature>
<evidence type="ECO:0000259" key="3">
    <source>
        <dbReference type="Pfam" id="PF01534"/>
    </source>
</evidence>
<feature type="transmembrane region" description="Helical" evidence="2">
    <location>
        <begin position="193"/>
        <end position="216"/>
    </location>
</feature>
<keyword evidence="2" id="KW-1133">Transmembrane helix</keyword>
<keyword evidence="1" id="KW-0675">Receptor</keyword>
<protein>
    <recommendedName>
        <fullName evidence="3">Frizzled/Smoothened 7TM domain-containing protein</fullName>
    </recommendedName>
</protein>
<proteinExistence type="predicted"/>
<keyword evidence="2" id="KW-0472">Membrane</keyword>
<dbReference type="GO" id="GO:0016020">
    <property type="term" value="C:membrane"/>
    <property type="evidence" value="ECO:0007669"/>
    <property type="project" value="InterPro"/>
</dbReference>
<evidence type="ECO:0000256" key="1">
    <source>
        <dbReference type="ARBA" id="ARBA00023170"/>
    </source>
</evidence>
<reference evidence="4 5" key="1">
    <citation type="submission" date="2018-11" db="EMBL/GenBank/DDBJ databases">
        <authorList>
            <consortium name="Pathogen Informatics"/>
        </authorList>
    </citation>
    <scope>NUCLEOTIDE SEQUENCE [LARGE SCALE GENOMIC DNA]</scope>
</reference>
<feature type="domain" description="Frizzled/Smoothened 7TM" evidence="3">
    <location>
        <begin position="90"/>
        <end position="233"/>
    </location>
</feature>
<dbReference type="EMBL" id="UYRU01059071">
    <property type="protein sequence ID" value="VDN14378.1"/>
    <property type="molecule type" value="Genomic_DNA"/>
</dbReference>